<sequence>MFEYIQWTCIRTFVDISLFLRRSSWVSPTTQPDRVKTYLQSRPNLYPCRIFLPHDHEGKRPIPLVIRVHGGGFLLNNPAVDDLIARHLADRAQCVVVSIDYSKAPQYKFPAAYEDVVEQILKIIDDPDLPLDCSRVTLCGASAGGNLVLAAAQDPRLRTKIAGVAAVYAVVDLVPEGIAKMATRPDPSVPDFMGGSYDGISGLLFDDANKPELTDVRISPAYFTSRDSLPPHVLLIGAEHDMFCHEAEEMADKLAGSEPKVDAEGGWQAPGVRWYKVQNQAHAFDQFQANDLERERARSGAIDDMNSVIVDFLDEVLSSKTVKDVVPS</sequence>
<dbReference type="InterPro" id="IPR029058">
    <property type="entry name" value="AB_hydrolase_fold"/>
</dbReference>
<dbReference type="Gene3D" id="3.40.50.1820">
    <property type="entry name" value="alpha/beta hydrolase"/>
    <property type="match status" value="1"/>
</dbReference>
<dbReference type="SUPFAM" id="SSF53474">
    <property type="entry name" value="alpha/beta-Hydrolases"/>
    <property type="match status" value="1"/>
</dbReference>
<dbReference type="PANTHER" id="PTHR48081:SF8">
    <property type="entry name" value="ALPHA_BETA HYDROLASE FOLD-3 DOMAIN-CONTAINING PROTEIN-RELATED"/>
    <property type="match status" value="1"/>
</dbReference>
<keyword evidence="1" id="KW-0378">Hydrolase</keyword>
<gene>
    <name evidence="3" type="ORF">LTR97_011155</name>
</gene>
<reference evidence="3" key="1">
    <citation type="submission" date="2023-08" db="EMBL/GenBank/DDBJ databases">
        <title>Black Yeasts Isolated from many extreme environments.</title>
        <authorList>
            <person name="Coleine C."/>
            <person name="Stajich J.E."/>
            <person name="Selbmann L."/>
        </authorList>
    </citation>
    <scope>NUCLEOTIDE SEQUENCE</scope>
    <source>
        <strain evidence="3">CCFEE 5810</strain>
    </source>
</reference>
<dbReference type="InterPro" id="IPR050300">
    <property type="entry name" value="GDXG_lipolytic_enzyme"/>
</dbReference>
<evidence type="ECO:0000259" key="2">
    <source>
        <dbReference type="Pfam" id="PF07859"/>
    </source>
</evidence>
<dbReference type="PANTHER" id="PTHR48081">
    <property type="entry name" value="AB HYDROLASE SUPERFAMILY PROTEIN C4A8.06C"/>
    <property type="match status" value="1"/>
</dbReference>
<dbReference type="Pfam" id="PF07859">
    <property type="entry name" value="Abhydrolase_3"/>
    <property type="match status" value="1"/>
</dbReference>
<feature type="domain" description="Alpha/beta hydrolase fold-3" evidence="2">
    <location>
        <begin position="66"/>
        <end position="261"/>
    </location>
</feature>
<dbReference type="Proteomes" id="UP001310594">
    <property type="component" value="Unassembled WGS sequence"/>
</dbReference>
<dbReference type="GO" id="GO:0016787">
    <property type="term" value="F:hydrolase activity"/>
    <property type="evidence" value="ECO:0007669"/>
    <property type="project" value="UniProtKB-KW"/>
</dbReference>
<proteinExistence type="predicted"/>
<name>A0AAN7VMZ5_9PEZI</name>
<dbReference type="EMBL" id="JAVRQU010000020">
    <property type="protein sequence ID" value="KAK5691984.1"/>
    <property type="molecule type" value="Genomic_DNA"/>
</dbReference>
<protein>
    <recommendedName>
        <fullName evidence="2">Alpha/beta hydrolase fold-3 domain-containing protein</fullName>
    </recommendedName>
</protein>
<organism evidence="3 4">
    <name type="scientific">Elasticomyces elasticus</name>
    <dbReference type="NCBI Taxonomy" id="574655"/>
    <lineage>
        <taxon>Eukaryota</taxon>
        <taxon>Fungi</taxon>
        <taxon>Dikarya</taxon>
        <taxon>Ascomycota</taxon>
        <taxon>Pezizomycotina</taxon>
        <taxon>Dothideomycetes</taxon>
        <taxon>Dothideomycetidae</taxon>
        <taxon>Mycosphaerellales</taxon>
        <taxon>Teratosphaeriaceae</taxon>
        <taxon>Elasticomyces</taxon>
    </lineage>
</organism>
<comment type="caution">
    <text evidence="3">The sequence shown here is derived from an EMBL/GenBank/DDBJ whole genome shotgun (WGS) entry which is preliminary data.</text>
</comment>
<evidence type="ECO:0000256" key="1">
    <source>
        <dbReference type="ARBA" id="ARBA00022801"/>
    </source>
</evidence>
<dbReference type="InterPro" id="IPR013094">
    <property type="entry name" value="AB_hydrolase_3"/>
</dbReference>
<evidence type="ECO:0000313" key="4">
    <source>
        <dbReference type="Proteomes" id="UP001310594"/>
    </source>
</evidence>
<evidence type="ECO:0000313" key="3">
    <source>
        <dbReference type="EMBL" id="KAK5691984.1"/>
    </source>
</evidence>
<accession>A0AAN7VMZ5</accession>
<dbReference type="AlphaFoldDB" id="A0AAN7VMZ5"/>